<feature type="compositionally biased region" description="Low complexity" evidence="8">
    <location>
        <begin position="2366"/>
        <end position="2402"/>
    </location>
</feature>
<dbReference type="InterPro" id="IPR007110">
    <property type="entry name" value="Ig-like_dom"/>
</dbReference>
<name>A0A087TAQ5_STEMI</name>
<feature type="compositionally biased region" description="Basic and acidic residues" evidence="8">
    <location>
        <begin position="2439"/>
        <end position="2451"/>
    </location>
</feature>
<dbReference type="PANTHER" id="PTHR47633">
    <property type="entry name" value="IMMUNOGLOBULIN"/>
    <property type="match status" value="1"/>
</dbReference>
<dbReference type="SUPFAM" id="SSF48726">
    <property type="entry name" value="Immunoglobulin"/>
    <property type="match status" value="8"/>
</dbReference>
<dbReference type="SMART" id="SM00150">
    <property type="entry name" value="SPEC"/>
    <property type="match status" value="6"/>
</dbReference>
<dbReference type="SMART" id="SM00409">
    <property type="entry name" value="IG"/>
    <property type="match status" value="8"/>
</dbReference>
<dbReference type="InterPro" id="IPR003599">
    <property type="entry name" value="Ig_sub"/>
</dbReference>
<dbReference type="SUPFAM" id="SSF46966">
    <property type="entry name" value="Spectrin repeat"/>
    <property type="match status" value="5"/>
</dbReference>
<sequence>MAASSPESFYGNTTMEESSLVNANGCSPTTTISTIAVQSGNTRIVIALLQSKEWIQLKIQEMQPAMTDIGTNLQEATDLYQQHEKVLEKLQTKQSPVEELLRQADDLISTQKPRGEVYSAMAENLGLAWKDLNAQLEQRRQILEQAVTFFSKADLFVDSMEIVKKSVSDTVLPVTVESATAMLSRFKDERKAVLTNSMRMLSEGQLLLERLCEVGTHSMGDSRPLHMQHAARQTASFVERHMESLQDRWRHLESLWNQKKIQLEQCLSKCQLEVQLSEVESWIRTRGSDYANQRNLGDSLANSEILLHEHHKIEGECKEKQEQCLKLVKSAEDLSRRGNYAAEELRSRAYLLLSDCADLTTTVDQRRQLLIDSVDFFRKAQTAQTKLDQLEIQISASEMTTLASTVEEIAGPAIECGRRILNTVGSREPGAQGIARKVDELEAKKVKLSDLCKAKESVALERTSAFRKFCEKWDELMKWLSNNGQFFVQRSRDMGTTPTAAKTFVDHHESLQNDMRMKGMEMEALLKTVPNLVRCGGEEAEVVHSKSDTLKQQWSQLRIMLEKRISIAQRYLAFLKLSTKISKEMDELERLVRQAIDSGKQSNFRGIEEKQIALKQDIMQLNNNGKNFLDDARKVDDMYLNMSQPIATVEDILNRLEMRNISISTQWLNYQNELSAIKETELQWEHLVKDSHRVIKCVNELERKMFPVIPQELNRVESILSFLENRMSVLLPQIKSVQGEIDNFLKRSENLNPKDDTHNEGRQMLQQLQNVNQGFQKKLTDYQILVSMMTAYFRNFEELEKLVDMQESQFRVSSLPTELSKVEVLVHDHQNSKPTVMELFKFSYTEAQELVKKINEAEPADAAAKDREKVIGIHDARKKAFEKAWEEHRNRLERHHQLSIFNRDMHLINQQIEDLNNQLLSIRESRGDSLPATLHTSEAFLQFEKTIELLQIRIQEFVSTAERLIRDQRVDSTLVRQEITTMQNKWSTFRTEVTSNRRLIDVAIEYFKTIEEAEEWLKEGSRLLISVARKSSSCTKESDVENLRKEVQDFLNKGKSKQEERMRKISSLSIELYGDRPRESTFMVTNKNKDMIDSFGVITTELNTLSSNIKIAEQTKIVKEKGKEEMNAVLHAAQAEAEAAKAAAAAAQEAAQLAAAAAKAIPPKPQQSPPRFIKELRDSEVAEGVKFTFECEVDGEPMPQVQWFKDGILVENNPDYQTSMDRGICKLTIEETFSEDTAKFVCKATNPVGVAETQSYLAVKEARPQNELIPPHFVQEPLDTVVSEREPLVMECQVFGNPLPLVSWFKDDVCIDYSTDYSITYNNGFCTLKIEETSLDHQGRYTCRAVNQVGQVACSANLKVTTSAPSERPCFIVPLSNVMARAGQKLRLECTISGEPQPQITWLHNSKSLKETRDTKLHFDGRNATLVITEAFPKDAGTYTIIARNKAGEAVSSCNVSVKGRLPLETSDSEIASDIEPAKPQVKQHLENQTVFEGNKVRMDCVIVGQPEPEVIWYHNGKPVKESDDFQLLFEGDRCTLIIKMAYLEDSGTYKCVAINSGGEASSVCQLKVEPVVETVQKSHVSQKDILLSIKKMNPPKFVKLLESLAVTEGQPVVLECQLLGGPETTLSWYKDGLQIINSPAYQIQTESSELSRLTIPVAKIGDRGTYSVKAQNKAGEAQSICTLSVSPATVPVKFGQLSQETPPIFMQHIENQVLQPGANARFETVVEGSPKPTVRWNFQGKGVPKDDHYNVGTDGEKKYWLVISDVSKNHTGRYSAIAENNAGIATTSAYLSVEETSLPEIDSTYEENIAQSMVMTRKTVVEKSTISSTIDHVDEMDFQPPTFPVFSSLQSQQLVKMEQTPVIEQPPSKPPKFTKPVSTAIVTEGEKLLLEAQYEGVPEPTIQWFKDEVEVKNRPGLQISSGGNRTSLFILKSVESDGGKYSCVAANPAGKATSIAEVRVKPYREAPKFKRKLQAAVVKSGSRVTLEAEVTGVPTPEIKWYRNGNPIENSPDFRISSIGNVHTLLISEVFPDDSGSYMIVASNVAGEARSLADLVVEEDKSPVEESYISMHQKKEMFTKISINQTEAVQPFPTHPSVSKPLAEVKLPSTDVKLPPSPPPMPAVTSKVWTQDKPEPFPAPAITEAPEPEPIPSPEPIEEKKEVPLTLIESNFVPPPDILKPTLSESFVKQSIEKFSKQDVKKQTEIDQSKLAPKTQTQQPVVQNGIDVNFGSASSFSKQSTFISESRSVSSTGFVSTPVASHFTPTTKFTPKPIAPPQTAQEKPAKSLVPVWSPQKEEKPKVPWRKVEPPSTIVDPLKTSIKPLHSVSEFSMLRKAEVTTETEPLHSIKESKFMSTGTTASESKFSSTDVKSTSTSTTSCQTSSTPSSFYTTESSTTTRTSYSTEEISITKKYEVVLEHKSETISSSDESSKSLPKPIIKKEIGSEPRPKKEVVIEEEPVVGAEVKPPHFSKVRGAESLRKIYADS</sequence>
<dbReference type="GO" id="GO:0030017">
    <property type="term" value="C:sarcomere"/>
    <property type="evidence" value="ECO:0007669"/>
    <property type="project" value="UniProtKB-SubCell"/>
</dbReference>
<keyword evidence="6" id="KW-0393">Immunoglobulin domain</keyword>
<evidence type="ECO:0000313" key="11">
    <source>
        <dbReference type="Proteomes" id="UP000054359"/>
    </source>
</evidence>
<dbReference type="EMBL" id="KK114328">
    <property type="protein sequence ID" value="KFM62194.1"/>
    <property type="molecule type" value="Genomic_DNA"/>
</dbReference>
<dbReference type="Pfam" id="PF25101">
    <property type="entry name" value="Spectrin_7"/>
    <property type="match status" value="1"/>
</dbReference>
<dbReference type="Pfam" id="PF00435">
    <property type="entry name" value="Spectrin"/>
    <property type="match status" value="3"/>
</dbReference>
<keyword evidence="7" id="KW-0175">Coiled coil</keyword>
<comment type="similarity">
    <text evidence="2">Belongs to the protein kinase superfamily. CAMK Ser/Thr protein kinase family.</text>
</comment>
<feature type="region of interest" description="Disordered" evidence="8">
    <location>
        <begin position="2132"/>
        <end position="2156"/>
    </location>
</feature>
<dbReference type="Gene3D" id="1.20.58.60">
    <property type="match status" value="4"/>
</dbReference>
<protein>
    <submittedName>
        <fullName evidence="10">Titin</fullName>
    </submittedName>
</protein>
<feature type="compositionally biased region" description="Basic and acidic residues" evidence="8">
    <location>
        <begin position="2295"/>
        <end position="2308"/>
    </location>
</feature>
<evidence type="ECO:0000256" key="7">
    <source>
        <dbReference type="SAM" id="Coils"/>
    </source>
</evidence>
<keyword evidence="3" id="KW-0963">Cytoplasm</keyword>
<feature type="domain" description="Ig-like" evidence="9">
    <location>
        <begin position="1968"/>
        <end position="2053"/>
    </location>
</feature>
<proteinExistence type="inferred from homology"/>
<dbReference type="InterPro" id="IPR013783">
    <property type="entry name" value="Ig-like_fold"/>
</dbReference>
<feature type="region of interest" description="Disordered" evidence="8">
    <location>
        <begin position="2265"/>
        <end position="2317"/>
    </location>
</feature>
<feature type="coiled-coil region" evidence="7">
    <location>
        <begin position="1123"/>
        <end position="1152"/>
    </location>
</feature>
<dbReference type="InterPro" id="IPR013098">
    <property type="entry name" value="Ig_I-set"/>
</dbReference>
<feature type="compositionally biased region" description="Basic and acidic residues" evidence="8">
    <location>
        <begin position="2337"/>
        <end position="2352"/>
    </location>
</feature>
<evidence type="ECO:0000256" key="2">
    <source>
        <dbReference type="ARBA" id="ARBA00006692"/>
    </source>
</evidence>
<feature type="non-terminal residue" evidence="10">
    <location>
        <position position="2486"/>
    </location>
</feature>
<feature type="compositionally biased region" description="Basic and acidic residues" evidence="8">
    <location>
        <begin position="2197"/>
        <end position="2208"/>
    </location>
</feature>
<dbReference type="Proteomes" id="UP000054359">
    <property type="component" value="Unassembled WGS sequence"/>
</dbReference>
<dbReference type="CDD" id="cd00176">
    <property type="entry name" value="SPEC"/>
    <property type="match status" value="4"/>
</dbReference>
<feature type="compositionally biased region" description="Low complexity" evidence="8">
    <location>
        <begin position="2423"/>
        <end position="2437"/>
    </location>
</feature>
<feature type="region of interest" description="Disordered" evidence="8">
    <location>
        <begin position="2337"/>
        <end position="2402"/>
    </location>
</feature>
<dbReference type="InterPro" id="IPR002017">
    <property type="entry name" value="Spectrin_repeat"/>
</dbReference>
<dbReference type="FunFam" id="2.60.40.10:FF:000714">
    <property type="entry name" value="Titin novex-3"/>
    <property type="match status" value="1"/>
</dbReference>
<evidence type="ECO:0000256" key="5">
    <source>
        <dbReference type="ARBA" id="ARBA00023157"/>
    </source>
</evidence>
<evidence type="ECO:0000256" key="6">
    <source>
        <dbReference type="ARBA" id="ARBA00023319"/>
    </source>
</evidence>
<dbReference type="OMA" id="HIIEYRN"/>
<feature type="domain" description="Ig-like" evidence="9">
    <location>
        <begin position="1596"/>
        <end position="1687"/>
    </location>
</feature>
<keyword evidence="5" id="KW-1015">Disulfide bond</keyword>
<feature type="domain" description="Ig-like" evidence="9">
    <location>
        <begin position="1170"/>
        <end position="1258"/>
    </location>
</feature>
<reference evidence="10 11" key="1">
    <citation type="submission" date="2013-11" db="EMBL/GenBank/DDBJ databases">
        <title>Genome sequencing of Stegodyphus mimosarum.</title>
        <authorList>
            <person name="Bechsgaard J."/>
        </authorList>
    </citation>
    <scope>NUCLEOTIDE SEQUENCE [LARGE SCALE GENOMIC DNA]</scope>
</reference>
<feature type="domain" description="Ig-like" evidence="9">
    <location>
        <begin position="1369"/>
        <end position="1457"/>
    </location>
</feature>
<feature type="coiled-coil region" evidence="7">
    <location>
        <begin position="898"/>
        <end position="925"/>
    </location>
</feature>
<comment type="subcellular location">
    <subcellularLocation>
        <location evidence="1">Cytoplasm</location>
        <location evidence="1">Myofibril</location>
        <location evidence="1">Sarcomere</location>
    </subcellularLocation>
</comment>
<feature type="region of interest" description="Disordered" evidence="8">
    <location>
        <begin position="2421"/>
        <end position="2451"/>
    </location>
</feature>
<keyword evidence="4" id="KW-0677">Repeat</keyword>
<dbReference type="Pfam" id="PF07679">
    <property type="entry name" value="I-set"/>
    <property type="match status" value="8"/>
</dbReference>
<accession>A0A087TAQ5</accession>
<evidence type="ECO:0000313" key="10">
    <source>
        <dbReference type="EMBL" id="KFM62194.1"/>
    </source>
</evidence>
<dbReference type="FunFam" id="2.60.40.10:FF:000032">
    <property type="entry name" value="palladin isoform X1"/>
    <property type="match status" value="1"/>
</dbReference>
<dbReference type="InterPro" id="IPR003598">
    <property type="entry name" value="Ig_sub2"/>
</dbReference>
<dbReference type="SMART" id="SM00408">
    <property type="entry name" value="IGc2"/>
    <property type="match status" value="8"/>
</dbReference>
<dbReference type="InterPro" id="IPR036179">
    <property type="entry name" value="Ig-like_dom_sf"/>
</dbReference>
<dbReference type="STRING" id="407821.A0A087TAQ5"/>
<organism evidence="10 11">
    <name type="scientific">Stegodyphus mimosarum</name>
    <name type="common">African social velvet spider</name>
    <dbReference type="NCBI Taxonomy" id="407821"/>
    <lineage>
        <taxon>Eukaryota</taxon>
        <taxon>Metazoa</taxon>
        <taxon>Ecdysozoa</taxon>
        <taxon>Arthropoda</taxon>
        <taxon>Chelicerata</taxon>
        <taxon>Arachnida</taxon>
        <taxon>Araneae</taxon>
        <taxon>Araneomorphae</taxon>
        <taxon>Entelegynae</taxon>
        <taxon>Eresoidea</taxon>
        <taxon>Eresidae</taxon>
        <taxon>Stegodyphus</taxon>
    </lineage>
</organism>
<gene>
    <name evidence="10" type="ORF">X975_08761</name>
</gene>
<dbReference type="FunFam" id="2.60.40.10:FF:000425">
    <property type="entry name" value="Myosin light chain kinase"/>
    <property type="match status" value="4"/>
</dbReference>
<evidence type="ECO:0000256" key="1">
    <source>
        <dbReference type="ARBA" id="ARBA00004204"/>
    </source>
</evidence>
<dbReference type="FunFam" id="2.60.40.10:FF:000345">
    <property type="entry name" value="Muscle M-line assembly protein unc-89"/>
    <property type="match status" value="1"/>
</dbReference>
<keyword evidence="11" id="KW-1185">Reference proteome</keyword>
<dbReference type="Gene3D" id="2.60.40.10">
    <property type="entry name" value="Immunoglobulins"/>
    <property type="match status" value="8"/>
</dbReference>
<feature type="domain" description="Ig-like" evidence="9">
    <location>
        <begin position="1480"/>
        <end position="1570"/>
    </location>
</feature>
<feature type="domain" description="Ig-like" evidence="9">
    <location>
        <begin position="1872"/>
        <end position="1962"/>
    </location>
</feature>
<evidence type="ECO:0000256" key="8">
    <source>
        <dbReference type="SAM" id="MobiDB-lite"/>
    </source>
</evidence>
<evidence type="ECO:0000256" key="3">
    <source>
        <dbReference type="ARBA" id="ARBA00022490"/>
    </source>
</evidence>
<dbReference type="PROSITE" id="PS50835">
    <property type="entry name" value="IG_LIKE"/>
    <property type="match status" value="8"/>
</dbReference>
<feature type="domain" description="Ig-like" evidence="9">
    <location>
        <begin position="1271"/>
        <end position="1361"/>
    </location>
</feature>
<dbReference type="OrthoDB" id="6424929at2759"/>
<evidence type="ECO:0000256" key="4">
    <source>
        <dbReference type="ARBA" id="ARBA00022737"/>
    </source>
</evidence>
<dbReference type="FunFam" id="2.60.40.10:FF:000080">
    <property type="entry name" value="Myosin light chain kinase, smooth muscle"/>
    <property type="match status" value="1"/>
</dbReference>
<feature type="compositionally biased region" description="Polar residues" evidence="8">
    <location>
        <begin position="2353"/>
        <end position="2365"/>
    </location>
</feature>
<evidence type="ECO:0000259" key="9">
    <source>
        <dbReference type="PROSITE" id="PS50835"/>
    </source>
</evidence>
<dbReference type="InterPro" id="IPR018159">
    <property type="entry name" value="Spectrin/alpha-actinin"/>
</dbReference>
<feature type="region of interest" description="Disordered" evidence="8">
    <location>
        <begin position="2197"/>
        <end position="2222"/>
    </location>
</feature>
<dbReference type="InterPro" id="IPR058157">
    <property type="entry name" value="Spectrin_met"/>
</dbReference>
<feature type="domain" description="Ig-like" evidence="9">
    <location>
        <begin position="1703"/>
        <end position="1793"/>
    </location>
</feature>